<feature type="transmembrane region" description="Helical" evidence="5">
    <location>
        <begin position="78"/>
        <end position="102"/>
    </location>
</feature>
<dbReference type="AlphaFoldDB" id="A0A0G1BCU4"/>
<organism evidence="6 7">
    <name type="scientific">Candidatus Daviesbacteria bacterium GW2011_GWA2_42_7</name>
    <dbReference type="NCBI Taxonomy" id="1618425"/>
    <lineage>
        <taxon>Bacteria</taxon>
        <taxon>Candidatus Daviesiibacteriota</taxon>
    </lineage>
</organism>
<keyword evidence="2 5" id="KW-0812">Transmembrane</keyword>
<dbReference type="EMBL" id="LCEJ01000004">
    <property type="protein sequence ID" value="KKS71185.1"/>
    <property type="molecule type" value="Genomic_DNA"/>
</dbReference>
<dbReference type="InterPro" id="IPR002797">
    <property type="entry name" value="Polysacc_synth"/>
</dbReference>
<dbReference type="PANTHER" id="PTHR43424">
    <property type="entry name" value="LOCUS PUTATIVE PROTEIN 1-RELATED"/>
    <property type="match status" value="1"/>
</dbReference>
<evidence type="ECO:0000313" key="6">
    <source>
        <dbReference type="EMBL" id="KKS71185.1"/>
    </source>
</evidence>
<feature type="transmembrane region" description="Helical" evidence="5">
    <location>
        <begin position="380"/>
        <end position="402"/>
    </location>
</feature>
<feature type="transmembrane region" description="Helical" evidence="5">
    <location>
        <begin position="39"/>
        <end position="58"/>
    </location>
</feature>
<dbReference type="PANTHER" id="PTHR43424:SF1">
    <property type="entry name" value="LOCUS PUTATIVE PROTEIN 1-RELATED"/>
    <property type="match status" value="1"/>
</dbReference>
<feature type="transmembrane region" description="Helical" evidence="5">
    <location>
        <begin position="12"/>
        <end position="33"/>
    </location>
</feature>
<protein>
    <submittedName>
        <fullName evidence="6">Polysaccharide biosynthesis protein</fullName>
    </submittedName>
</protein>
<accession>A0A0G1BCU4</accession>
<feature type="transmembrane region" description="Helical" evidence="5">
    <location>
        <begin position="322"/>
        <end position="340"/>
    </location>
</feature>
<comment type="caution">
    <text evidence="6">The sequence shown here is derived from an EMBL/GenBank/DDBJ whole genome shotgun (WGS) entry which is preliminary data.</text>
</comment>
<feature type="transmembrane region" description="Helical" evidence="5">
    <location>
        <begin position="249"/>
        <end position="271"/>
    </location>
</feature>
<sequence length="410" mass="45550">MEKVILKKSAWLYGGQVFAKVTSFLYTLFLARSLGVGDFGLYVAALSYFSLVSSLADFGITRFITREVSLGRERVGKLLSAAIVLRLIILLVFVFAFLGGIYFLDPDLTRRNLFLLAVLVALPQSISLTLDAAFIASLKTKYSALGIASLSIFTVLIGIILVTLGFGPQGAVLGLLAGQALYVLSLIVLAFKERLNWLEAFDFQLIKRMLAGSLPYGFLGILGLIYFKVDTLFLSYLRGNFETGIYGVAYRFLEAIVFIPTTLAVTLFPILAKLQEIDKAQIKKIYYKSIKVMAVFGVIVAVGYVFILPLIISLFLPQYLKAVVVVQILALSIPFMFVHVPVSQILLSSEKFLRQVIFISFVPLIFNITANLIFIPQYGFMAAAWITVISDVISLSVLIFYIQKYYFGHD</sequence>
<proteinExistence type="predicted"/>
<dbReference type="CDD" id="cd13128">
    <property type="entry name" value="MATE_Wzx_like"/>
    <property type="match status" value="1"/>
</dbReference>
<feature type="transmembrane region" description="Helical" evidence="5">
    <location>
        <begin position="292"/>
        <end position="316"/>
    </location>
</feature>
<keyword evidence="4 5" id="KW-0472">Membrane</keyword>
<reference evidence="6 7" key="1">
    <citation type="journal article" date="2015" name="Nature">
        <title>rRNA introns, odd ribosomes, and small enigmatic genomes across a large radiation of phyla.</title>
        <authorList>
            <person name="Brown C.T."/>
            <person name="Hug L.A."/>
            <person name="Thomas B.C."/>
            <person name="Sharon I."/>
            <person name="Castelle C.J."/>
            <person name="Singh A."/>
            <person name="Wilkins M.J."/>
            <person name="Williams K.H."/>
            <person name="Banfield J.F."/>
        </authorList>
    </citation>
    <scope>NUCLEOTIDE SEQUENCE [LARGE SCALE GENOMIC DNA]</scope>
</reference>
<feature type="transmembrane region" description="Helical" evidence="5">
    <location>
        <begin position="114"/>
        <end position="135"/>
    </location>
</feature>
<evidence type="ECO:0000256" key="3">
    <source>
        <dbReference type="ARBA" id="ARBA00022989"/>
    </source>
</evidence>
<feature type="transmembrane region" description="Helical" evidence="5">
    <location>
        <begin position="142"/>
        <end position="166"/>
    </location>
</feature>
<evidence type="ECO:0000256" key="2">
    <source>
        <dbReference type="ARBA" id="ARBA00022692"/>
    </source>
</evidence>
<dbReference type="Proteomes" id="UP000034785">
    <property type="component" value="Unassembled WGS sequence"/>
</dbReference>
<feature type="transmembrane region" description="Helical" evidence="5">
    <location>
        <begin position="352"/>
        <end position="374"/>
    </location>
</feature>
<dbReference type="Pfam" id="PF01943">
    <property type="entry name" value="Polysacc_synt"/>
    <property type="match status" value="1"/>
</dbReference>
<dbReference type="GO" id="GO:0016020">
    <property type="term" value="C:membrane"/>
    <property type="evidence" value="ECO:0007669"/>
    <property type="project" value="UniProtKB-SubCell"/>
</dbReference>
<feature type="transmembrane region" description="Helical" evidence="5">
    <location>
        <begin position="211"/>
        <end position="229"/>
    </location>
</feature>
<dbReference type="InterPro" id="IPR052556">
    <property type="entry name" value="PolySynth_Transporter"/>
</dbReference>
<feature type="transmembrane region" description="Helical" evidence="5">
    <location>
        <begin position="172"/>
        <end position="191"/>
    </location>
</feature>
<evidence type="ECO:0000256" key="4">
    <source>
        <dbReference type="ARBA" id="ARBA00023136"/>
    </source>
</evidence>
<evidence type="ECO:0000256" key="5">
    <source>
        <dbReference type="SAM" id="Phobius"/>
    </source>
</evidence>
<keyword evidence="3 5" id="KW-1133">Transmembrane helix</keyword>
<comment type="subcellular location">
    <subcellularLocation>
        <location evidence="1">Membrane</location>
        <topology evidence="1">Multi-pass membrane protein</topology>
    </subcellularLocation>
</comment>
<evidence type="ECO:0000256" key="1">
    <source>
        <dbReference type="ARBA" id="ARBA00004141"/>
    </source>
</evidence>
<name>A0A0G1BCU4_9BACT</name>
<gene>
    <name evidence="6" type="ORF">UV41_C0004G0009</name>
</gene>
<evidence type="ECO:0000313" key="7">
    <source>
        <dbReference type="Proteomes" id="UP000034785"/>
    </source>
</evidence>